<keyword evidence="1" id="KW-0472">Membrane</keyword>
<sequence>MKATEISTTNIDYLFLFVLIFGSFLCLILLSLFIYLFVRNIIRICRKNKTIKNYNIIEDFHEYAISKTPSIENPLSTEYHRHG</sequence>
<dbReference type="EMBL" id="JTDF01009690">
    <property type="protein sequence ID" value="KAF8564102.1"/>
    <property type="molecule type" value="Genomic_DNA"/>
</dbReference>
<gene>
    <name evidence="2" type="ORF">P879_09571</name>
</gene>
<dbReference type="OrthoDB" id="10412113at2759"/>
<evidence type="ECO:0000256" key="1">
    <source>
        <dbReference type="SAM" id="Phobius"/>
    </source>
</evidence>
<comment type="caution">
    <text evidence="2">The sequence shown here is derived from an EMBL/GenBank/DDBJ whole genome shotgun (WGS) entry which is preliminary data.</text>
</comment>
<keyword evidence="1" id="KW-1133">Transmembrane helix</keyword>
<accession>A0A8T0D9B1</accession>
<dbReference type="AlphaFoldDB" id="A0A8T0D9B1"/>
<name>A0A8T0D9B1_9TREM</name>
<organism evidence="2 3">
    <name type="scientific">Paragonimus westermani</name>
    <dbReference type="NCBI Taxonomy" id="34504"/>
    <lineage>
        <taxon>Eukaryota</taxon>
        <taxon>Metazoa</taxon>
        <taxon>Spiralia</taxon>
        <taxon>Lophotrochozoa</taxon>
        <taxon>Platyhelminthes</taxon>
        <taxon>Trematoda</taxon>
        <taxon>Digenea</taxon>
        <taxon>Plagiorchiida</taxon>
        <taxon>Troglotremata</taxon>
        <taxon>Troglotrematidae</taxon>
        <taxon>Paragonimus</taxon>
    </lineage>
</organism>
<reference evidence="2 3" key="1">
    <citation type="submission" date="2019-07" db="EMBL/GenBank/DDBJ databases">
        <title>Annotation for the trematode Paragonimus westermani.</title>
        <authorList>
            <person name="Choi Y.-J."/>
        </authorList>
    </citation>
    <scope>NUCLEOTIDE SEQUENCE [LARGE SCALE GENOMIC DNA]</scope>
    <source>
        <strain evidence="2">180907_Pwestermani</strain>
    </source>
</reference>
<keyword evidence="1" id="KW-0812">Transmembrane</keyword>
<dbReference type="Proteomes" id="UP000699462">
    <property type="component" value="Unassembled WGS sequence"/>
</dbReference>
<proteinExistence type="predicted"/>
<feature type="transmembrane region" description="Helical" evidence="1">
    <location>
        <begin position="13"/>
        <end position="38"/>
    </location>
</feature>
<evidence type="ECO:0000313" key="2">
    <source>
        <dbReference type="EMBL" id="KAF8564102.1"/>
    </source>
</evidence>
<evidence type="ECO:0000313" key="3">
    <source>
        <dbReference type="Proteomes" id="UP000699462"/>
    </source>
</evidence>
<protein>
    <submittedName>
        <fullName evidence="2">Uncharacterized protein</fullName>
    </submittedName>
</protein>
<keyword evidence="3" id="KW-1185">Reference proteome</keyword>